<gene>
    <name evidence="1" type="primary">thyX</name>
    <name evidence="2" type="ORF">IAG03_10600</name>
</gene>
<feature type="binding site" description="in other chain" evidence="1">
    <location>
        <begin position="90"/>
        <end position="92"/>
    </location>
    <ligand>
        <name>dUMP</name>
        <dbReference type="ChEBI" id="CHEBI:246422"/>
        <note>ligand shared between dimeric partners</note>
    </ligand>
</feature>
<accession>A0A926HT20</accession>
<feature type="active site" description="Involved in ionization of N3 of dUMP, leading to its activation" evidence="1">
    <location>
        <position position="193"/>
    </location>
</feature>
<keyword evidence="1 2" id="KW-0489">Methyltransferase</keyword>
<feature type="binding site" evidence="1">
    <location>
        <begin position="182"/>
        <end position="184"/>
    </location>
    <ligand>
        <name>FAD</name>
        <dbReference type="ChEBI" id="CHEBI:57692"/>
        <note>ligand shared between neighboring subunits</note>
    </ligand>
</feature>
<feature type="binding site" evidence="1">
    <location>
        <begin position="77"/>
        <end position="80"/>
    </location>
    <ligand>
        <name>dUMP</name>
        <dbReference type="ChEBI" id="CHEBI:246422"/>
        <note>ligand shared between dimeric partners</note>
    </ligand>
</feature>
<organism evidence="2 3">
    <name type="scientific">Yeguia hominis</name>
    <dbReference type="NCBI Taxonomy" id="2763662"/>
    <lineage>
        <taxon>Bacteria</taxon>
        <taxon>Bacillati</taxon>
        <taxon>Bacillota</taxon>
        <taxon>Clostridia</taxon>
        <taxon>Eubacteriales</taxon>
        <taxon>Yeguiaceae</taxon>
        <taxon>Yeguia</taxon>
    </lineage>
</organism>
<dbReference type="RefSeq" id="WP_249320009.1">
    <property type="nucleotide sequence ID" value="NZ_JACRSN010000017.1"/>
</dbReference>
<keyword evidence="1" id="KW-0274">FAD</keyword>
<dbReference type="GO" id="GO:0006231">
    <property type="term" value="P:dTMP biosynthetic process"/>
    <property type="evidence" value="ECO:0007669"/>
    <property type="project" value="UniProtKB-UniRule"/>
</dbReference>
<dbReference type="HAMAP" id="MF_01408">
    <property type="entry name" value="ThyX"/>
    <property type="match status" value="1"/>
</dbReference>
<dbReference type="Gene3D" id="3.30.1360.170">
    <property type="match status" value="1"/>
</dbReference>
<evidence type="ECO:0000313" key="2">
    <source>
        <dbReference type="EMBL" id="MBC8534425.1"/>
    </source>
</evidence>
<dbReference type="Proteomes" id="UP000651482">
    <property type="component" value="Unassembled WGS sequence"/>
</dbReference>
<sequence>MPKVTLLACTEMPEKLIASAAKLCYSPASINTVMDGLTSEKTDRFIDMLTEIGHQSPIEHVSFTFGIEGVSRALLAQITRHRIASFSVQSQRYVVEKQFSYVVPPEIAAIPEAKEEYLRAMQEDQLHYESLTAVLKKRHLETFLANGMEEKAAARAAEKKAIEDARFVLPNACETKIICTFNARSLMNFFALRCCSRAQWEIREVACEMLRLVKEQAPHLFHSAGPACLRGACPEGKMSCGKAAQLRKEFLGTDEEAVL</sequence>
<keyword evidence="1" id="KW-0545">Nucleotide biosynthesis</keyword>
<feature type="binding site" evidence="1">
    <location>
        <position position="193"/>
    </location>
    <ligand>
        <name>dUMP</name>
        <dbReference type="ChEBI" id="CHEBI:246422"/>
        <note>ligand shared between dimeric partners</note>
    </ligand>
</feature>
<dbReference type="PANTHER" id="PTHR34934:SF1">
    <property type="entry name" value="FLAVIN-DEPENDENT THYMIDYLATE SYNTHASE"/>
    <property type="match status" value="1"/>
</dbReference>
<dbReference type="EMBL" id="JACRSN010000017">
    <property type="protein sequence ID" value="MBC8534425.1"/>
    <property type="molecule type" value="Genomic_DNA"/>
</dbReference>
<dbReference type="PROSITE" id="PS51331">
    <property type="entry name" value="THYX"/>
    <property type="match status" value="1"/>
</dbReference>
<dbReference type="PANTHER" id="PTHR34934">
    <property type="entry name" value="FLAVIN-DEPENDENT THYMIDYLATE SYNTHASE"/>
    <property type="match status" value="1"/>
</dbReference>
<dbReference type="GO" id="GO:0032259">
    <property type="term" value="P:methylation"/>
    <property type="evidence" value="ECO:0007669"/>
    <property type="project" value="UniProtKB-KW"/>
</dbReference>
<dbReference type="SUPFAM" id="SSF69796">
    <property type="entry name" value="Thymidylate synthase-complementing protein Thy1"/>
    <property type="match status" value="1"/>
</dbReference>
<keyword evidence="3" id="KW-1185">Reference proteome</keyword>
<dbReference type="EC" id="2.1.1.148" evidence="1"/>
<dbReference type="InterPro" id="IPR036098">
    <property type="entry name" value="Thymidylate_synthase_ThyX_sf"/>
</dbReference>
<comment type="caution">
    <text evidence="1">Lacks conserved residue(s) required for the propagation of feature annotation.</text>
</comment>
<keyword evidence="1" id="KW-0285">Flavoprotein</keyword>
<dbReference type="AlphaFoldDB" id="A0A926HT20"/>
<feature type="binding site" evidence="1">
    <location>
        <begin position="80"/>
        <end position="82"/>
    </location>
    <ligand>
        <name>FAD</name>
        <dbReference type="ChEBI" id="CHEBI:57692"/>
        <note>ligand shared between neighboring subunits</note>
    </ligand>
</feature>
<proteinExistence type="inferred from homology"/>
<dbReference type="NCBIfam" id="TIGR02170">
    <property type="entry name" value="thyX"/>
    <property type="match status" value="1"/>
</dbReference>
<comment type="similarity">
    <text evidence="1">Belongs to the thymidylate synthase ThyX family.</text>
</comment>
<name>A0A926HT20_9FIRM</name>
<dbReference type="GO" id="GO:0050660">
    <property type="term" value="F:flavin adenine dinucleotide binding"/>
    <property type="evidence" value="ECO:0007669"/>
    <property type="project" value="UniProtKB-UniRule"/>
</dbReference>
<comment type="cofactor">
    <cofactor evidence="1">
        <name>FAD</name>
        <dbReference type="ChEBI" id="CHEBI:57692"/>
    </cofactor>
    <text evidence="1">Binds 4 FAD per tetramer. Each FAD binding site is formed by three monomers.</text>
</comment>
<comment type="catalytic activity">
    <reaction evidence="1">
        <text>dUMP + (6R)-5,10-methylene-5,6,7,8-tetrahydrofolate + NADPH + H(+) = dTMP + (6S)-5,6,7,8-tetrahydrofolate + NADP(+)</text>
        <dbReference type="Rhea" id="RHEA:29043"/>
        <dbReference type="ChEBI" id="CHEBI:15378"/>
        <dbReference type="ChEBI" id="CHEBI:15636"/>
        <dbReference type="ChEBI" id="CHEBI:57453"/>
        <dbReference type="ChEBI" id="CHEBI:57783"/>
        <dbReference type="ChEBI" id="CHEBI:58349"/>
        <dbReference type="ChEBI" id="CHEBI:63528"/>
        <dbReference type="ChEBI" id="CHEBI:246422"/>
        <dbReference type="EC" id="2.1.1.148"/>
    </reaction>
</comment>
<dbReference type="Pfam" id="PF02511">
    <property type="entry name" value="Thy1"/>
    <property type="match status" value="1"/>
</dbReference>
<feature type="binding site" evidence="1">
    <location>
        <position position="188"/>
    </location>
    <ligand>
        <name>FAD</name>
        <dbReference type="ChEBI" id="CHEBI:57692"/>
        <note>ligand shared between neighboring subunits</note>
    </ligand>
</feature>
<evidence type="ECO:0000313" key="3">
    <source>
        <dbReference type="Proteomes" id="UP000651482"/>
    </source>
</evidence>
<dbReference type="GO" id="GO:0050797">
    <property type="term" value="F:thymidylate synthase (FAD) activity"/>
    <property type="evidence" value="ECO:0007669"/>
    <property type="project" value="UniProtKB-UniRule"/>
</dbReference>
<keyword evidence="1" id="KW-0521">NADP</keyword>
<protein>
    <recommendedName>
        <fullName evidence="1">Flavin-dependent thymidylate synthase</fullName>
        <shortName evidence="1">FDTS</shortName>
        <ecNumber evidence="1">2.1.1.148</ecNumber>
    </recommendedName>
    <alternativeName>
        <fullName evidence="1">FAD-dependent thymidylate synthase</fullName>
    </alternativeName>
    <alternativeName>
        <fullName evidence="1">Thymidylate synthase ThyX</fullName>
        <shortName evidence="1">TS</shortName>
        <shortName evidence="1">TSase</shortName>
    </alternativeName>
</protein>
<dbReference type="GO" id="GO:0006235">
    <property type="term" value="P:dTTP biosynthetic process"/>
    <property type="evidence" value="ECO:0007669"/>
    <property type="project" value="UniProtKB-UniRule"/>
</dbReference>
<feature type="binding site" description="in other chain" evidence="1">
    <location>
        <position position="166"/>
    </location>
    <ligand>
        <name>dUMP</name>
        <dbReference type="ChEBI" id="CHEBI:246422"/>
        <note>ligand shared between dimeric partners</note>
    </ligand>
</feature>
<dbReference type="CDD" id="cd20175">
    <property type="entry name" value="ThyX"/>
    <property type="match status" value="1"/>
</dbReference>
<reference evidence="2" key="1">
    <citation type="submission" date="2020-08" db="EMBL/GenBank/DDBJ databases">
        <title>Genome public.</title>
        <authorList>
            <person name="Liu C."/>
            <person name="Sun Q."/>
        </authorList>
    </citation>
    <scope>NUCLEOTIDE SEQUENCE</scope>
    <source>
        <strain evidence="2">NSJ-40</strain>
    </source>
</reference>
<comment type="subunit">
    <text evidence="1">Homotetramer.</text>
</comment>
<evidence type="ECO:0000256" key="1">
    <source>
        <dbReference type="HAMAP-Rule" id="MF_01408"/>
    </source>
</evidence>
<comment type="function">
    <text evidence="1">Catalyzes the reductive methylation of 2'-deoxyuridine-5'-monophosphate (dUMP) to 2'-deoxythymidine-5'-monophosphate (dTMP) while utilizing 5,10-methylenetetrahydrofolate (mTHF) as the methyl donor, and NADPH and FADH(2) as the reductant.</text>
</comment>
<dbReference type="GO" id="GO:0004799">
    <property type="term" value="F:thymidylate synthase activity"/>
    <property type="evidence" value="ECO:0007669"/>
    <property type="project" value="TreeGrafter"/>
</dbReference>
<dbReference type="InterPro" id="IPR003669">
    <property type="entry name" value="Thymidylate_synthase_ThyX"/>
</dbReference>
<keyword evidence="1 2" id="KW-0808">Transferase</keyword>
<comment type="pathway">
    <text evidence="1">Pyrimidine metabolism; dTTP biosynthesis.</text>
</comment>
<feature type="binding site" evidence="1">
    <location>
        <position position="56"/>
    </location>
    <ligand>
        <name>FAD</name>
        <dbReference type="ChEBI" id="CHEBI:57692"/>
        <note>ligand shared between neighboring subunits</note>
    </ligand>
</feature>
<dbReference type="GO" id="GO:0070402">
    <property type="term" value="F:NADPH binding"/>
    <property type="evidence" value="ECO:0007669"/>
    <property type="project" value="TreeGrafter"/>
</dbReference>
<comment type="caution">
    <text evidence="2">The sequence shown here is derived from an EMBL/GenBank/DDBJ whole genome shotgun (WGS) entry which is preliminary data.</text>
</comment>